<reference evidence="4" key="1">
    <citation type="submission" date="2013-06" db="EMBL/GenBank/DDBJ databases">
        <authorList>
            <person name="Weinstock G."/>
            <person name="Sodergren E."/>
            <person name="Clifton S."/>
            <person name="Fulton L."/>
            <person name="Fulton B."/>
            <person name="Courtney L."/>
            <person name="Fronick C."/>
            <person name="Harrison M."/>
            <person name="Strong C."/>
            <person name="Farmer C."/>
            <person name="Delahaunty K."/>
            <person name="Markovic C."/>
            <person name="Hall O."/>
            <person name="Minx P."/>
            <person name="Tomlinson C."/>
            <person name="Mitreva M."/>
            <person name="Nelson J."/>
            <person name="Hou S."/>
            <person name="Wollam A."/>
            <person name="Pepin K.H."/>
            <person name="Johnson M."/>
            <person name="Bhonagiri V."/>
            <person name="Nash W.E."/>
            <person name="Warren W."/>
            <person name="Chinwalla A."/>
            <person name="Mardis E.R."/>
            <person name="Wilson R.K."/>
        </authorList>
    </citation>
    <scope>NUCLEOTIDE SEQUENCE [LARGE SCALE GENOMIC DNA]</scope>
    <source>
        <strain evidence="4">ATCC 49176</strain>
    </source>
</reference>
<dbReference type="EMBL" id="ACIN03000001">
    <property type="protein sequence ID" value="ESK66373.1"/>
    <property type="molecule type" value="Genomic_DNA"/>
</dbReference>
<proteinExistence type="predicted"/>
<dbReference type="SUPFAM" id="SSF69593">
    <property type="entry name" value="Glycerol-3-phosphate (1)-acyltransferase"/>
    <property type="match status" value="1"/>
</dbReference>
<keyword evidence="5" id="KW-1185">Reference proteome</keyword>
<dbReference type="Pfam" id="PF01553">
    <property type="entry name" value="Acyltransferase"/>
    <property type="match status" value="1"/>
</dbReference>
<feature type="domain" description="Phospholipid/glycerol acyltransferase" evidence="3">
    <location>
        <begin position="40"/>
        <end position="150"/>
    </location>
</feature>
<dbReference type="Proteomes" id="UP000019050">
    <property type="component" value="Unassembled WGS sequence"/>
</dbReference>
<dbReference type="SMART" id="SM00563">
    <property type="entry name" value="PlsC"/>
    <property type="match status" value="1"/>
</dbReference>
<dbReference type="CDD" id="cd07989">
    <property type="entry name" value="LPLAT_AGPAT-like"/>
    <property type="match status" value="1"/>
</dbReference>
<keyword evidence="2 4" id="KW-0012">Acyltransferase</keyword>
<accession>W1Q523</accession>
<dbReference type="InterPro" id="IPR002123">
    <property type="entry name" value="Plipid/glycerol_acylTrfase"/>
</dbReference>
<comment type="caution">
    <text evidence="4">The sequence shown here is derived from an EMBL/GenBank/DDBJ whole genome shotgun (WGS) entry which is preliminary data.</text>
</comment>
<dbReference type="GO" id="GO:0003841">
    <property type="term" value="F:1-acylglycerol-3-phosphate O-acyltransferase activity"/>
    <property type="evidence" value="ECO:0007669"/>
    <property type="project" value="TreeGrafter"/>
</dbReference>
<protein>
    <submittedName>
        <fullName evidence="4">Acyltransferase</fullName>
    </submittedName>
</protein>
<sequence length="212" mass="24485">MKELLMLYNFLLTFIRFIFRLINGREVVQGLENLPKDQPYIIAATHRSLTDPLFVAFETYPHQIAFMAKESLFKFKPLGWLFRKVNVFPVNRDKPSTSTIKHAVKIMNEDGKILGIFPSGSRHTTEIKGGTAFIQKLSKQAIVPCAIQPPIGFKQFFLRRRCKIAFGAPIPYQEGVKYDKDKLAQIDAQLAEEFAKLDHQLDPNYHYQPRKK</sequence>
<evidence type="ECO:0000313" key="5">
    <source>
        <dbReference type="Proteomes" id="UP000019050"/>
    </source>
</evidence>
<dbReference type="HOGENOM" id="CLU_027938_4_3_9"/>
<evidence type="ECO:0000256" key="2">
    <source>
        <dbReference type="ARBA" id="ARBA00023315"/>
    </source>
</evidence>
<gene>
    <name evidence="4" type="ORF">GCWU000182_000060</name>
</gene>
<evidence type="ECO:0000259" key="3">
    <source>
        <dbReference type="SMART" id="SM00563"/>
    </source>
</evidence>
<keyword evidence="1" id="KW-0808">Transferase</keyword>
<evidence type="ECO:0000256" key="1">
    <source>
        <dbReference type="ARBA" id="ARBA00022679"/>
    </source>
</evidence>
<dbReference type="PANTHER" id="PTHR10434">
    <property type="entry name" value="1-ACYL-SN-GLYCEROL-3-PHOSPHATE ACYLTRANSFERASE"/>
    <property type="match status" value="1"/>
</dbReference>
<dbReference type="AlphaFoldDB" id="W1Q523"/>
<dbReference type="GO" id="GO:0006654">
    <property type="term" value="P:phosphatidic acid biosynthetic process"/>
    <property type="evidence" value="ECO:0007669"/>
    <property type="project" value="TreeGrafter"/>
</dbReference>
<dbReference type="PANTHER" id="PTHR10434:SF40">
    <property type="entry name" value="1-ACYL-SN-GLYCEROL-3-PHOSPHATE ACYLTRANSFERASE"/>
    <property type="match status" value="1"/>
</dbReference>
<dbReference type="STRING" id="592010.GCWU000182_000060"/>
<name>W1Q523_ABIDE</name>
<dbReference type="eggNOG" id="COG0204">
    <property type="taxonomic scope" value="Bacteria"/>
</dbReference>
<organism evidence="4 5">
    <name type="scientific">Abiotrophia defectiva ATCC 49176</name>
    <dbReference type="NCBI Taxonomy" id="592010"/>
    <lineage>
        <taxon>Bacteria</taxon>
        <taxon>Bacillati</taxon>
        <taxon>Bacillota</taxon>
        <taxon>Bacilli</taxon>
        <taxon>Lactobacillales</taxon>
        <taxon>Aerococcaceae</taxon>
        <taxon>Abiotrophia</taxon>
    </lineage>
</organism>
<evidence type="ECO:0000313" key="4">
    <source>
        <dbReference type="EMBL" id="ESK66373.1"/>
    </source>
</evidence>